<dbReference type="Pfam" id="PF00125">
    <property type="entry name" value="Histone"/>
    <property type="match status" value="1"/>
</dbReference>
<dbReference type="InterPro" id="IPR002119">
    <property type="entry name" value="Histone_H2A"/>
</dbReference>
<name>D3BIK7_HETP5</name>
<keyword evidence="4" id="KW-1185">Reference proteome</keyword>
<dbReference type="GO" id="GO:0030527">
    <property type="term" value="F:structural constituent of chromatin"/>
    <property type="evidence" value="ECO:0007669"/>
    <property type="project" value="InterPro"/>
</dbReference>
<dbReference type="Proteomes" id="UP000001396">
    <property type="component" value="Unassembled WGS sequence"/>
</dbReference>
<protein>
    <submittedName>
        <fullName evidence="3">Histone H2B domain-containing protein</fullName>
    </submittedName>
</protein>
<dbReference type="InParanoid" id="D3BIK7"/>
<dbReference type="GeneID" id="31363566"/>
<reference evidence="3 4" key="1">
    <citation type="journal article" date="2011" name="Genome Res.">
        <title>Phylogeny-wide analysis of social amoeba genomes highlights ancient origins for complex intercellular communication.</title>
        <authorList>
            <person name="Heidel A.J."/>
            <person name="Lawal H.M."/>
            <person name="Felder M."/>
            <person name="Schilde C."/>
            <person name="Helps N.R."/>
            <person name="Tunggal B."/>
            <person name="Rivero F."/>
            <person name="John U."/>
            <person name="Schleicher M."/>
            <person name="Eichinger L."/>
            <person name="Platzer M."/>
            <person name="Noegel A.A."/>
            <person name="Schaap P."/>
            <person name="Gloeckner G."/>
        </authorList>
    </citation>
    <scope>NUCLEOTIDE SEQUENCE [LARGE SCALE GENOMIC DNA]</scope>
    <source>
        <strain evidence="4">ATCC 26659 / Pp 5 / PN500</strain>
    </source>
</reference>
<keyword evidence="1" id="KW-0812">Transmembrane</keyword>
<dbReference type="GO" id="GO:0046982">
    <property type="term" value="F:protein heterodimerization activity"/>
    <property type="evidence" value="ECO:0007669"/>
    <property type="project" value="InterPro"/>
</dbReference>
<evidence type="ECO:0000259" key="2">
    <source>
        <dbReference type="Pfam" id="PF00125"/>
    </source>
</evidence>
<accession>D3BIK7</accession>
<evidence type="ECO:0000256" key="1">
    <source>
        <dbReference type="SAM" id="Phobius"/>
    </source>
</evidence>
<dbReference type="InterPro" id="IPR009072">
    <property type="entry name" value="Histone-fold"/>
</dbReference>
<dbReference type="Gene3D" id="1.10.20.10">
    <property type="entry name" value="Histone, subunit A"/>
    <property type="match status" value="1"/>
</dbReference>
<keyword evidence="1" id="KW-1133">Transmembrane helix</keyword>
<comment type="caution">
    <text evidence="3">The sequence shown here is derived from an EMBL/GenBank/DDBJ whole genome shotgun (WGS) entry which is preliminary data.</text>
</comment>
<dbReference type="SMART" id="SM00414">
    <property type="entry name" value="H2A"/>
    <property type="match status" value="1"/>
</dbReference>
<organism evidence="3 4">
    <name type="scientific">Heterostelium pallidum (strain ATCC 26659 / Pp 5 / PN500)</name>
    <name type="common">Cellular slime mold</name>
    <name type="synonym">Polysphondylium pallidum</name>
    <dbReference type="NCBI Taxonomy" id="670386"/>
    <lineage>
        <taxon>Eukaryota</taxon>
        <taxon>Amoebozoa</taxon>
        <taxon>Evosea</taxon>
        <taxon>Eumycetozoa</taxon>
        <taxon>Dictyostelia</taxon>
        <taxon>Acytosteliales</taxon>
        <taxon>Acytosteliaceae</taxon>
        <taxon>Heterostelium</taxon>
    </lineage>
</organism>
<dbReference type="STRING" id="670386.D3BIK7"/>
<proteinExistence type="predicted"/>
<dbReference type="GO" id="GO:0000786">
    <property type="term" value="C:nucleosome"/>
    <property type="evidence" value="ECO:0007669"/>
    <property type="project" value="InterPro"/>
</dbReference>
<dbReference type="RefSeq" id="XP_020430755.1">
    <property type="nucleotide sequence ID" value="XM_020578916.1"/>
</dbReference>
<gene>
    <name evidence="3" type="primary">H2Bv3</name>
    <name evidence="3" type="ORF">PPL_08086</name>
</gene>
<sequence>MQRRIKKDNNNLNWESQIIHKILRNVTVDVQRMTISTQAMRVVVSFARDLTLKIVHRAKELMIISKKRTLQLKTMVSASKIELSGCGELQKQGIQFGMNAVESFQTSKDAHKDRSMIPIPRLRASVKQTALFYAIGKTSIVFLGGLLDYLLAELLESSSKLANELKQLRISPRHINLSVGNDKDFLYLFREKTIAQGGVLPSCNVSKQFAPQASPFESSHDSQNF</sequence>
<dbReference type="AlphaFoldDB" id="D3BIK7"/>
<dbReference type="EMBL" id="ADBJ01000037">
    <property type="protein sequence ID" value="EFA78631.1"/>
    <property type="molecule type" value="Genomic_DNA"/>
</dbReference>
<dbReference type="SUPFAM" id="SSF47113">
    <property type="entry name" value="Histone-fold"/>
    <property type="match status" value="2"/>
</dbReference>
<keyword evidence="1" id="KW-0472">Membrane</keyword>
<feature type="domain" description="Core Histone H2A/H2B/H3" evidence="2">
    <location>
        <begin position="105"/>
        <end position="178"/>
    </location>
</feature>
<feature type="transmembrane region" description="Helical" evidence="1">
    <location>
        <begin position="130"/>
        <end position="151"/>
    </location>
</feature>
<evidence type="ECO:0000313" key="4">
    <source>
        <dbReference type="Proteomes" id="UP000001396"/>
    </source>
</evidence>
<evidence type="ECO:0000313" key="3">
    <source>
        <dbReference type="EMBL" id="EFA78631.1"/>
    </source>
</evidence>
<dbReference type="InterPro" id="IPR007125">
    <property type="entry name" value="H2A/H2B/H3"/>
</dbReference>
<dbReference type="PANTHER" id="PTHR23430">
    <property type="entry name" value="HISTONE H2A"/>
    <property type="match status" value="1"/>
</dbReference>
<dbReference type="GO" id="GO:0003677">
    <property type="term" value="F:DNA binding"/>
    <property type="evidence" value="ECO:0007669"/>
    <property type="project" value="InterPro"/>
</dbReference>